<evidence type="ECO:0000256" key="6">
    <source>
        <dbReference type="ARBA" id="ARBA00022490"/>
    </source>
</evidence>
<dbReference type="UniPathway" id="UPA00109">
    <property type="reaction ID" value="UER00189"/>
</dbReference>
<dbReference type="Pfam" id="PF00121">
    <property type="entry name" value="TIM"/>
    <property type="match status" value="1"/>
</dbReference>
<evidence type="ECO:0000256" key="10">
    <source>
        <dbReference type="RuleBase" id="RU363013"/>
    </source>
</evidence>
<dbReference type="CDD" id="cd00311">
    <property type="entry name" value="TIM"/>
    <property type="match status" value="1"/>
</dbReference>
<evidence type="ECO:0000256" key="7">
    <source>
        <dbReference type="ARBA" id="ARBA00023152"/>
    </source>
</evidence>
<comment type="subunit">
    <text evidence="9 10">Homodimer.</text>
</comment>
<dbReference type="UniPathway" id="UPA00138"/>
<dbReference type="FunFam" id="3.20.20.70:FF:000016">
    <property type="entry name" value="Triosephosphate isomerase"/>
    <property type="match status" value="1"/>
</dbReference>
<evidence type="ECO:0000256" key="4">
    <source>
        <dbReference type="ARBA" id="ARBA00019397"/>
    </source>
</evidence>
<comment type="pathway">
    <text evidence="1 9 10">Carbohydrate degradation; glycolysis; D-glyceraldehyde 3-phosphate from glycerone phosphate: step 1/1.</text>
</comment>
<dbReference type="GO" id="GO:0005829">
    <property type="term" value="C:cytosol"/>
    <property type="evidence" value="ECO:0007669"/>
    <property type="project" value="TreeGrafter"/>
</dbReference>
<dbReference type="InterPro" id="IPR000652">
    <property type="entry name" value="Triosephosphate_isomerase"/>
</dbReference>
<evidence type="ECO:0000256" key="3">
    <source>
        <dbReference type="ARBA" id="ARBA00011940"/>
    </source>
</evidence>
<keyword evidence="12" id="KW-1185">Reference proteome</keyword>
<comment type="caution">
    <text evidence="11">The sequence shown here is derived from an EMBL/GenBank/DDBJ whole genome shotgun (WGS) entry which is preliminary data.</text>
</comment>
<keyword evidence="5 9" id="KW-0312">Gluconeogenesis</keyword>
<dbReference type="EMBL" id="PDOF01000002">
    <property type="protein sequence ID" value="PYZ96996.1"/>
    <property type="molecule type" value="Genomic_DNA"/>
</dbReference>
<dbReference type="GO" id="GO:0046166">
    <property type="term" value="P:glyceraldehyde-3-phosphate biosynthetic process"/>
    <property type="evidence" value="ECO:0007669"/>
    <property type="project" value="TreeGrafter"/>
</dbReference>
<comment type="similarity">
    <text evidence="2 9 10">Belongs to the triosephosphate isomerase family.</text>
</comment>
<name>A0A2W0H8D4_9BACI</name>
<keyword evidence="9" id="KW-0597">Phosphoprotein</keyword>
<dbReference type="PANTHER" id="PTHR21139:SF42">
    <property type="entry name" value="TRIOSEPHOSPHATE ISOMERASE"/>
    <property type="match status" value="1"/>
</dbReference>
<dbReference type="AlphaFoldDB" id="A0A2W0H8D4"/>
<keyword evidence="6 9" id="KW-0963">Cytoplasm</keyword>
<dbReference type="InterPro" id="IPR035990">
    <property type="entry name" value="TIM_sf"/>
</dbReference>
<dbReference type="GO" id="GO:0006094">
    <property type="term" value="P:gluconeogenesis"/>
    <property type="evidence" value="ECO:0007669"/>
    <property type="project" value="UniProtKB-UniRule"/>
</dbReference>
<dbReference type="GO" id="GO:0019563">
    <property type="term" value="P:glycerol catabolic process"/>
    <property type="evidence" value="ECO:0007669"/>
    <property type="project" value="TreeGrafter"/>
</dbReference>
<proteinExistence type="inferred from homology"/>
<organism evidence="11 12">
    <name type="scientific">Alteribacter lacisalsi</name>
    <dbReference type="NCBI Taxonomy" id="2045244"/>
    <lineage>
        <taxon>Bacteria</taxon>
        <taxon>Bacillati</taxon>
        <taxon>Bacillota</taxon>
        <taxon>Bacilli</taxon>
        <taxon>Bacillales</taxon>
        <taxon>Bacillaceae</taxon>
        <taxon>Alteribacter</taxon>
    </lineage>
</organism>
<feature type="binding site" evidence="9">
    <location>
        <position position="233"/>
    </location>
    <ligand>
        <name>substrate</name>
    </ligand>
</feature>
<comment type="pathway">
    <text evidence="9 10">Carbohydrate biosynthesis; gluconeogenesis.</text>
</comment>
<evidence type="ECO:0000313" key="12">
    <source>
        <dbReference type="Proteomes" id="UP000248066"/>
    </source>
</evidence>
<comment type="catalytic activity">
    <reaction evidence="9 10">
        <text>D-glyceraldehyde 3-phosphate = dihydroxyacetone phosphate</text>
        <dbReference type="Rhea" id="RHEA:18585"/>
        <dbReference type="ChEBI" id="CHEBI:57642"/>
        <dbReference type="ChEBI" id="CHEBI:59776"/>
        <dbReference type="EC" id="5.3.1.1"/>
    </reaction>
</comment>
<feature type="binding site" evidence="9">
    <location>
        <begin position="34"/>
        <end position="36"/>
    </location>
    <ligand>
        <name>substrate</name>
    </ligand>
</feature>
<dbReference type="GO" id="GO:0004807">
    <property type="term" value="F:triose-phosphate isomerase activity"/>
    <property type="evidence" value="ECO:0007669"/>
    <property type="project" value="UniProtKB-UniRule"/>
</dbReference>
<dbReference type="PANTHER" id="PTHR21139">
    <property type="entry name" value="TRIOSEPHOSPHATE ISOMERASE"/>
    <property type="match status" value="1"/>
</dbReference>
<feature type="binding site" evidence="9">
    <location>
        <position position="194"/>
    </location>
    <ligand>
        <name>substrate</name>
    </ligand>
</feature>
<evidence type="ECO:0000256" key="2">
    <source>
        <dbReference type="ARBA" id="ARBA00007422"/>
    </source>
</evidence>
<dbReference type="Gene3D" id="3.20.20.70">
    <property type="entry name" value="Aldolase class I"/>
    <property type="match status" value="1"/>
</dbReference>
<gene>
    <name evidence="9" type="primary">tpiA</name>
    <name evidence="11" type="ORF">CR205_12300</name>
</gene>
<feature type="active site" description="Proton acceptor" evidence="9">
    <location>
        <position position="188"/>
    </location>
</feature>
<evidence type="ECO:0000256" key="8">
    <source>
        <dbReference type="ARBA" id="ARBA00023235"/>
    </source>
</evidence>
<keyword evidence="7 9" id="KW-0324">Glycolysis</keyword>
<comment type="subcellular location">
    <subcellularLocation>
        <location evidence="9 10">Cytoplasm</location>
    </subcellularLocation>
</comment>
<accession>A0A2W0H8D4</accession>
<feature type="binding site" evidence="9">
    <location>
        <begin position="254"/>
        <end position="255"/>
    </location>
    <ligand>
        <name>substrate</name>
    </ligand>
</feature>
<feature type="modified residue" description="Phosphoserine" evidence="9">
    <location>
        <position position="233"/>
    </location>
</feature>
<dbReference type="InterPro" id="IPR022896">
    <property type="entry name" value="TrioseP_Isoase_bac/euk"/>
</dbReference>
<dbReference type="InterPro" id="IPR013785">
    <property type="entry name" value="Aldolase_TIM"/>
</dbReference>
<evidence type="ECO:0000313" key="11">
    <source>
        <dbReference type="EMBL" id="PYZ96996.1"/>
    </source>
</evidence>
<dbReference type="GO" id="GO:0006096">
    <property type="term" value="P:glycolytic process"/>
    <property type="evidence" value="ECO:0007669"/>
    <property type="project" value="UniProtKB-UniRule"/>
</dbReference>
<dbReference type="InterPro" id="IPR020861">
    <property type="entry name" value="Triosephosphate_isomerase_AS"/>
</dbReference>
<dbReference type="PROSITE" id="PS51440">
    <property type="entry name" value="TIM_2"/>
    <property type="match status" value="1"/>
</dbReference>
<evidence type="ECO:0000256" key="9">
    <source>
        <dbReference type="HAMAP-Rule" id="MF_00147"/>
    </source>
</evidence>
<keyword evidence="8 9" id="KW-0413">Isomerase</keyword>
<sequence>MEQYIRSLVEKSVQGVLADGTVNESGRRGLVIGNWKMNMSIEEAALLFEGMKGEAPACDVAVCPPFPLLYPVKVMLAQFQDQIVLGAQNMHWADQGAHTGEVSASMLKELDCRYVILGHSERRQAGETDEEVNLKVKQALSEGLQPVLCVGETKEEREQGRSGEVVISQLHAGLDGVENVNSVVVAYEPVWAIGTGLAATPEQAQDVHRTIRQTLTNQFGDAAARVPLLYGGSVKADNALSLAVMDDIDGALVGGASLIAVEFKGVIDGFSRG</sequence>
<comment type="function">
    <text evidence="9">Involved in the gluconeogenesis. Catalyzes stereospecifically the conversion of dihydroxyacetone phosphate (DHAP) to D-glyceraldehyde-3-phosphate (G3P).</text>
</comment>
<dbReference type="OrthoDB" id="2066272at2"/>
<dbReference type="EC" id="5.3.1.1" evidence="3 9"/>
<protein>
    <recommendedName>
        <fullName evidence="4 9">Triosephosphate isomerase</fullName>
        <shortName evidence="9">TIM</shortName>
        <shortName evidence="9">TPI</shortName>
        <ecNumber evidence="3 9">5.3.1.1</ecNumber>
    </recommendedName>
    <alternativeName>
        <fullName evidence="9">Triose-phosphate isomerase</fullName>
    </alternativeName>
</protein>
<dbReference type="SUPFAM" id="SSF51351">
    <property type="entry name" value="Triosephosphate isomerase (TIM)"/>
    <property type="match status" value="1"/>
</dbReference>
<dbReference type="HAMAP" id="MF_00147_B">
    <property type="entry name" value="TIM_B"/>
    <property type="match status" value="1"/>
</dbReference>
<reference evidence="11 12" key="1">
    <citation type="submission" date="2017-10" db="EMBL/GenBank/DDBJ databases">
        <title>Bacillus sp. nov., a halophilic bacterium isolated from a Yangshapao Lake.</title>
        <authorList>
            <person name="Wang H."/>
        </authorList>
    </citation>
    <scope>NUCLEOTIDE SEQUENCE [LARGE SCALE GENOMIC DNA]</scope>
    <source>
        <strain evidence="11 12">YSP-3</strain>
    </source>
</reference>
<dbReference type="NCBIfam" id="TIGR00419">
    <property type="entry name" value="tim"/>
    <property type="match status" value="1"/>
</dbReference>
<evidence type="ECO:0000256" key="5">
    <source>
        <dbReference type="ARBA" id="ARBA00022432"/>
    </source>
</evidence>
<dbReference type="PROSITE" id="PS00171">
    <property type="entry name" value="TIM_1"/>
    <property type="match status" value="1"/>
</dbReference>
<evidence type="ECO:0000256" key="1">
    <source>
        <dbReference type="ARBA" id="ARBA00004680"/>
    </source>
</evidence>
<dbReference type="Proteomes" id="UP000248066">
    <property type="component" value="Unassembled WGS sequence"/>
</dbReference>
<feature type="active site" description="Electrophile" evidence="9">
    <location>
        <position position="119"/>
    </location>
</feature>